<sequence>MEKKQTFSVHTERDVKLTVEDIDDIMVAALEGGINYWCSEAEVVEERRCADWGHEQIARGGALVLHDVEDIDEKWELDLEKFLNGFKLWVEQGLDEYGAVQKDGTVDCCQIDAACADEIVQLALFGEVTFG</sequence>
<dbReference type="EMBL" id="JAGZYH010000033">
    <property type="protein sequence ID" value="MBS6622342.1"/>
    <property type="molecule type" value="Genomic_DNA"/>
</dbReference>
<name>A0A9E1GL15_9FIRM</name>
<gene>
    <name evidence="1" type="ORF">KH315_09320</name>
</gene>
<reference evidence="1" key="1">
    <citation type="submission" date="2021-02" db="EMBL/GenBank/DDBJ databases">
        <title>Infant gut strain persistence is associated with maternal origin, phylogeny, and functional potential including surface adhesion and iron acquisition.</title>
        <authorList>
            <person name="Lou Y.C."/>
        </authorList>
    </citation>
    <scope>NUCLEOTIDE SEQUENCE</scope>
    <source>
        <strain evidence="1">L2_039_000G1_dasL2_039_000G1_maxbin2.maxbin.077</strain>
    </source>
</reference>
<dbReference type="AlphaFoldDB" id="A0A9E1GL15"/>
<dbReference type="Proteomes" id="UP000811365">
    <property type="component" value="Unassembled WGS sequence"/>
</dbReference>
<proteinExistence type="predicted"/>
<protein>
    <submittedName>
        <fullName evidence="1">Uncharacterized protein</fullName>
    </submittedName>
</protein>
<evidence type="ECO:0000313" key="1">
    <source>
        <dbReference type="EMBL" id="MBS6622342.1"/>
    </source>
</evidence>
<comment type="caution">
    <text evidence="1">The sequence shown here is derived from an EMBL/GenBank/DDBJ whole genome shotgun (WGS) entry which is preliminary data.</text>
</comment>
<accession>A0A9E1GL15</accession>
<organism evidence="1 2">
    <name type="scientific">Faecalibacterium prausnitzii</name>
    <dbReference type="NCBI Taxonomy" id="853"/>
    <lineage>
        <taxon>Bacteria</taxon>
        <taxon>Bacillati</taxon>
        <taxon>Bacillota</taxon>
        <taxon>Clostridia</taxon>
        <taxon>Eubacteriales</taxon>
        <taxon>Oscillospiraceae</taxon>
        <taxon>Faecalibacterium</taxon>
    </lineage>
</organism>
<evidence type="ECO:0000313" key="2">
    <source>
        <dbReference type="Proteomes" id="UP000811365"/>
    </source>
</evidence>